<dbReference type="AlphaFoldDB" id="A0A2N3V0W7"/>
<dbReference type="CDD" id="cd03394">
    <property type="entry name" value="PAP2_like_5"/>
    <property type="match status" value="1"/>
</dbReference>
<accession>A0A2N3V0W7</accession>
<keyword evidence="1" id="KW-1133">Transmembrane helix</keyword>
<dbReference type="Gene3D" id="1.20.144.10">
    <property type="entry name" value="Phosphatidic acid phosphatase type 2/haloperoxidase"/>
    <property type="match status" value="1"/>
</dbReference>
<feature type="transmembrane region" description="Helical" evidence="1">
    <location>
        <begin position="255"/>
        <end position="272"/>
    </location>
</feature>
<keyword evidence="2" id="KW-0732">Signal</keyword>
<dbReference type="Pfam" id="PF01569">
    <property type="entry name" value="PAP2"/>
    <property type="match status" value="1"/>
</dbReference>
<gene>
    <name evidence="4" type="ORF">BD749_0164</name>
</gene>
<organism evidence="4 5">
    <name type="scientific">Pontibacter ramchanderi</name>
    <dbReference type="NCBI Taxonomy" id="1179743"/>
    <lineage>
        <taxon>Bacteria</taxon>
        <taxon>Pseudomonadati</taxon>
        <taxon>Bacteroidota</taxon>
        <taxon>Cytophagia</taxon>
        <taxon>Cytophagales</taxon>
        <taxon>Hymenobacteraceae</taxon>
        <taxon>Pontibacter</taxon>
    </lineage>
</organism>
<dbReference type="InterPro" id="IPR000326">
    <property type="entry name" value="PAP2/HPO"/>
</dbReference>
<dbReference type="OrthoDB" id="9773582at2"/>
<proteinExistence type="predicted"/>
<comment type="caution">
    <text evidence="4">The sequence shown here is derived from an EMBL/GenBank/DDBJ whole genome shotgun (WGS) entry which is preliminary data.</text>
</comment>
<evidence type="ECO:0000256" key="2">
    <source>
        <dbReference type="SAM" id="SignalP"/>
    </source>
</evidence>
<name>A0A2N3V0W7_9BACT</name>
<evidence type="ECO:0000313" key="5">
    <source>
        <dbReference type="Proteomes" id="UP000233782"/>
    </source>
</evidence>
<protein>
    <submittedName>
        <fullName evidence="4">PAP2 superfamily protein</fullName>
    </submittedName>
</protein>
<feature type="chain" id="PRO_5014665508" evidence="2">
    <location>
        <begin position="21"/>
        <end position="273"/>
    </location>
</feature>
<dbReference type="InterPro" id="IPR036938">
    <property type="entry name" value="PAP2/HPO_sf"/>
</dbReference>
<dbReference type="Proteomes" id="UP000233782">
    <property type="component" value="Unassembled WGS sequence"/>
</dbReference>
<dbReference type="SMART" id="SM00014">
    <property type="entry name" value="acidPPc"/>
    <property type="match status" value="1"/>
</dbReference>
<keyword evidence="1" id="KW-0472">Membrane</keyword>
<sequence>MKKYLYSLVLIFFLSTTAWAHQPLDLALQVPDTAVASQPADTTAQVAPSNKLSPLARKAAIPVLLIGLGVTHMDDEGLFEGSRGLRRAVQREYAGFYTHVDDYLYHAPLALTVGLNLGGVKGEHHYVEQALLLGMTHFVNRVLTNNLKSITAINRPDGSNNDAFPSAHTSKAFAYATFFHKEYGKRSIWYSIAGYSVATTTGALRILNDKHWLSDVLAGAGIGILSAEAVYLLYPKMQQIIDHSFHKRQQSQMVLMPYYSGGAGGLALVWQLR</sequence>
<reference evidence="4 5" key="1">
    <citation type="submission" date="2017-12" db="EMBL/GenBank/DDBJ databases">
        <title>Genomic Encyclopedia of Type Strains, Phase III (KMG-III): the genomes of soil and plant-associated and newly described type strains.</title>
        <authorList>
            <person name="Whitman W."/>
        </authorList>
    </citation>
    <scope>NUCLEOTIDE SEQUENCE [LARGE SCALE GENOMIC DNA]</scope>
    <source>
        <strain evidence="4 5">LP43</strain>
    </source>
</reference>
<feature type="transmembrane region" description="Helical" evidence="1">
    <location>
        <begin position="212"/>
        <end position="234"/>
    </location>
</feature>
<keyword evidence="5" id="KW-1185">Reference proteome</keyword>
<evidence type="ECO:0000259" key="3">
    <source>
        <dbReference type="SMART" id="SM00014"/>
    </source>
</evidence>
<evidence type="ECO:0000313" key="4">
    <source>
        <dbReference type="EMBL" id="PKV75226.1"/>
    </source>
</evidence>
<dbReference type="SUPFAM" id="SSF48317">
    <property type="entry name" value="Acid phosphatase/Vanadium-dependent haloperoxidase"/>
    <property type="match status" value="1"/>
</dbReference>
<evidence type="ECO:0000256" key="1">
    <source>
        <dbReference type="SAM" id="Phobius"/>
    </source>
</evidence>
<dbReference type="EMBL" id="PJMU01000001">
    <property type="protein sequence ID" value="PKV75226.1"/>
    <property type="molecule type" value="Genomic_DNA"/>
</dbReference>
<keyword evidence="1" id="KW-0812">Transmembrane</keyword>
<feature type="domain" description="Phosphatidic acid phosphatase type 2/haloperoxidase" evidence="3">
    <location>
        <begin position="130"/>
        <end position="231"/>
    </location>
</feature>
<feature type="signal peptide" evidence="2">
    <location>
        <begin position="1"/>
        <end position="20"/>
    </location>
</feature>
<dbReference type="RefSeq" id="WP_101442485.1">
    <property type="nucleotide sequence ID" value="NZ_PJMU01000001.1"/>
</dbReference>